<reference evidence="1 2" key="1">
    <citation type="submission" date="2015-01" db="EMBL/GenBank/DDBJ databases">
        <title>Evolution of Trichinella species and genotypes.</title>
        <authorList>
            <person name="Korhonen P.K."/>
            <person name="Edoardo P."/>
            <person name="Giuseppe L.R."/>
            <person name="Gasser R.B."/>
        </authorList>
    </citation>
    <scope>NUCLEOTIDE SEQUENCE [LARGE SCALE GENOMIC DNA]</scope>
    <source>
        <strain evidence="1">ISS1980</strain>
    </source>
</reference>
<evidence type="ECO:0000313" key="2">
    <source>
        <dbReference type="Proteomes" id="UP000054843"/>
    </source>
</evidence>
<keyword evidence="2" id="KW-1185">Reference proteome</keyword>
<evidence type="ECO:0000313" key="1">
    <source>
        <dbReference type="EMBL" id="KRZ70883.1"/>
    </source>
</evidence>
<dbReference type="Proteomes" id="UP000054843">
    <property type="component" value="Unassembled WGS sequence"/>
</dbReference>
<sequence length="126" mass="14469">MRILPLHLSQRKTLLTHLMNCWKVSVTVDSDFSGDLEPNVVELFNYFEDAWKMRGSEDRTVKHLILQSIYGMFSKRLPATWPERTIISRDDTVLLVTLLAAATHQSGNLMMCSRRSMGSIWPKLSS</sequence>
<accession>A0A0V1MH02</accession>
<comment type="caution">
    <text evidence="1">The sequence shown here is derived from an EMBL/GenBank/DDBJ whole genome shotgun (WGS) entry which is preliminary data.</text>
</comment>
<proteinExistence type="predicted"/>
<gene>
    <name evidence="1" type="ORF">T10_7295</name>
</gene>
<organism evidence="1 2">
    <name type="scientific">Trichinella papuae</name>
    <dbReference type="NCBI Taxonomy" id="268474"/>
    <lineage>
        <taxon>Eukaryota</taxon>
        <taxon>Metazoa</taxon>
        <taxon>Ecdysozoa</taxon>
        <taxon>Nematoda</taxon>
        <taxon>Enoplea</taxon>
        <taxon>Dorylaimia</taxon>
        <taxon>Trichinellida</taxon>
        <taxon>Trichinellidae</taxon>
        <taxon>Trichinella</taxon>
    </lineage>
</organism>
<name>A0A0V1MH02_9BILA</name>
<dbReference type="EMBL" id="JYDO01000106">
    <property type="protein sequence ID" value="KRZ70883.1"/>
    <property type="molecule type" value="Genomic_DNA"/>
</dbReference>
<dbReference type="AlphaFoldDB" id="A0A0V1MH02"/>
<protein>
    <submittedName>
        <fullName evidence="1">Uncharacterized protein</fullName>
    </submittedName>
</protein>